<evidence type="ECO:0000313" key="3">
    <source>
        <dbReference type="Proteomes" id="UP001595833"/>
    </source>
</evidence>
<dbReference type="InterPro" id="IPR036388">
    <property type="entry name" value="WH-like_DNA-bd_sf"/>
</dbReference>
<name>A0ABV9Y6G0_9PSEU</name>
<proteinExistence type="predicted"/>
<dbReference type="PROSITE" id="PS50995">
    <property type="entry name" value="HTH_MARR_2"/>
    <property type="match status" value="1"/>
</dbReference>
<accession>A0ABV9Y6G0</accession>
<dbReference type="PRINTS" id="PR00598">
    <property type="entry name" value="HTHMARR"/>
</dbReference>
<reference evidence="3" key="1">
    <citation type="journal article" date="2019" name="Int. J. Syst. Evol. Microbiol.">
        <title>The Global Catalogue of Microorganisms (GCM) 10K type strain sequencing project: providing services to taxonomists for standard genome sequencing and annotation.</title>
        <authorList>
            <consortium name="The Broad Institute Genomics Platform"/>
            <consortium name="The Broad Institute Genome Sequencing Center for Infectious Disease"/>
            <person name="Wu L."/>
            <person name="Ma J."/>
        </authorList>
    </citation>
    <scope>NUCLEOTIDE SEQUENCE [LARGE SCALE GENOMIC DNA]</scope>
    <source>
        <strain evidence="3">KCTC 12848</strain>
    </source>
</reference>
<gene>
    <name evidence="2" type="ORF">ACFPFM_26955</name>
</gene>
<dbReference type="SUPFAM" id="SSF46785">
    <property type="entry name" value="Winged helix' DNA-binding domain"/>
    <property type="match status" value="1"/>
</dbReference>
<dbReference type="InterPro" id="IPR036390">
    <property type="entry name" value="WH_DNA-bd_sf"/>
</dbReference>
<sequence length="142" mass="15392">MPDDLGLLLFLPHRELENRVFAALAEAGFDDVTPAQARVFRRIGRDGSRLAELAEAAQVARPTAGFLVDQLERAGYVERTSDPTDARARLIRVTERGLAACSVGLAATAEVEREWTAHLGARRMAALRDALGRLGEITAPCP</sequence>
<dbReference type="EMBL" id="JBHSJB010000027">
    <property type="protein sequence ID" value="MFC5057369.1"/>
    <property type="molecule type" value="Genomic_DNA"/>
</dbReference>
<dbReference type="Gene3D" id="1.10.10.10">
    <property type="entry name" value="Winged helix-like DNA-binding domain superfamily/Winged helix DNA-binding domain"/>
    <property type="match status" value="1"/>
</dbReference>
<organism evidence="2 3">
    <name type="scientific">Saccharothrix xinjiangensis</name>
    <dbReference type="NCBI Taxonomy" id="204798"/>
    <lineage>
        <taxon>Bacteria</taxon>
        <taxon>Bacillati</taxon>
        <taxon>Actinomycetota</taxon>
        <taxon>Actinomycetes</taxon>
        <taxon>Pseudonocardiales</taxon>
        <taxon>Pseudonocardiaceae</taxon>
        <taxon>Saccharothrix</taxon>
    </lineage>
</organism>
<evidence type="ECO:0000313" key="2">
    <source>
        <dbReference type="EMBL" id="MFC5057369.1"/>
    </source>
</evidence>
<dbReference type="InterPro" id="IPR000835">
    <property type="entry name" value="HTH_MarR-typ"/>
</dbReference>
<dbReference type="PANTHER" id="PTHR33164:SF99">
    <property type="entry name" value="MARR FAMILY REGULATORY PROTEIN"/>
    <property type="match status" value="1"/>
</dbReference>
<dbReference type="PANTHER" id="PTHR33164">
    <property type="entry name" value="TRANSCRIPTIONAL REGULATOR, MARR FAMILY"/>
    <property type="match status" value="1"/>
</dbReference>
<protein>
    <submittedName>
        <fullName evidence="2">MarR family winged helix-turn-helix transcriptional regulator</fullName>
    </submittedName>
</protein>
<dbReference type="RefSeq" id="WP_344037104.1">
    <property type="nucleotide sequence ID" value="NZ_BAAAKE010000006.1"/>
</dbReference>
<dbReference type="Proteomes" id="UP001595833">
    <property type="component" value="Unassembled WGS sequence"/>
</dbReference>
<dbReference type="SMART" id="SM00347">
    <property type="entry name" value="HTH_MARR"/>
    <property type="match status" value="1"/>
</dbReference>
<keyword evidence="3" id="KW-1185">Reference proteome</keyword>
<dbReference type="Pfam" id="PF12802">
    <property type="entry name" value="MarR_2"/>
    <property type="match status" value="1"/>
</dbReference>
<evidence type="ECO:0000259" key="1">
    <source>
        <dbReference type="PROSITE" id="PS50995"/>
    </source>
</evidence>
<feature type="domain" description="HTH marR-type" evidence="1">
    <location>
        <begin position="2"/>
        <end position="136"/>
    </location>
</feature>
<comment type="caution">
    <text evidence="2">The sequence shown here is derived from an EMBL/GenBank/DDBJ whole genome shotgun (WGS) entry which is preliminary data.</text>
</comment>
<dbReference type="InterPro" id="IPR039422">
    <property type="entry name" value="MarR/SlyA-like"/>
</dbReference>